<keyword evidence="3" id="KW-1185">Reference proteome</keyword>
<dbReference type="AlphaFoldDB" id="A0A1E4THY3"/>
<dbReference type="Gene3D" id="3.60.21.10">
    <property type="match status" value="1"/>
</dbReference>
<dbReference type="OrthoDB" id="10267127at2759"/>
<sequence>NGERLILIGDVHGAKHELKKLLNKINVDYGTDRVVLLGDFIAKGPDSLEVVNFAIQRNLSCIRGNHEQEMLRRYAQMYNRHGLGKKVLDAQISSTDLVCDDEICLAKHATIDQILYIANCPLMLDLDTIPLGKAKRSVLAHAGLMWNVDNLIDQDPEAVLNMRMLLPPDNTSWVDEPVEEGVHWATVWNDYQRTLPEENRTAVVYGHYAAERLDLRDYSFGLDSACVKGNHLSALVV</sequence>
<dbReference type="GO" id="GO:0000298">
    <property type="term" value="F:endopolyphosphatase activity"/>
    <property type="evidence" value="ECO:0007669"/>
    <property type="project" value="TreeGrafter"/>
</dbReference>
<dbReference type="PANTHER" id="PTHR42850:SF4">
    <property type="entry name" value="ZINC-DEPENDENT ENDOPOLYPHOSPHATASE"/>
    <property type="match status" value="1"/>
</dbReference>
<evidence type="ECO:0000313" key="3">
    <source>
        <dbReference type="Proteomes" id="UP000095023"/>
    </source>
</evidence>
<reference evidence="3" key="1">
    <citation type="submission" date="2016-02" db="EMBL/GenBank/DDBJ databases">
        <title>Comparative genomics of biotechnologically important yeasts.</title>
        <authorList>
            <consortium name="DOE Joint Genome Institute"/>
            <person name="Riley R."/>
            <person name="Haridas S."/>
            <person name="Wolfe K.H."/>
            <person name="Lopes M.R."/>
            <person name="Hittinger C.T."/>
            <person name="Goker M."/>
            <person name="Salamov A."/>
            <person name="Wisecaver J."/>
            <person name="Long T.M."/>
            <person name="Aerts A.L."/>
            <person name="Barry K."/>
            <person name="Choi C."/>
            <person name="Clum A."/>
            <person name="Coughlan A.Y."/>
            <person name="Deshpande S."/>
            <person name="Douglass A.P."/>
            <person name="Hanson S.J."/>
            <person name="Klenk H.-P."/>
            <person name="Labutti K."/>
            <person name="Lapidus A."/>
            <person name="Lindquist E."/>
            <person name="Lipzen A."/>
            <person name="Meier-Kolthoff J.P."/>
            <person name="Ohm R.A."/>
            <person name="Otillar R.P."/>
            <person name="Pangilinan J."/>
            <person name="Peng Y."/>
            <person name="Rokas A."/>
            <person name="Rosa C.A."/>
            <person name="Scheuner C."/>
            <person name="Sibirny A.A."/>
            <person name="Slot J.C."/>
            <person name="Stielow J.B."/>
            <person name="Sun H."/>
            <person name="Kurtzman C.P."/>
            <person name="Blackwell M."/>
            <person name="Jeffries T.W."/>
            <person name="Grigoriev I.V."/>
        </authorList>
    </citation>
    <scope>NUCLEOTIDE SEQUENCE [LARGE SCALE GENOMIC DNA]</scope>
    <source>
        <strain evidence="3">NRRL Y-17796</strain>
    </source>
</reference>
<accession>A0A1E4THY3</accession>
<evidence type="ECO:0000259" key="1">
    <source>
        <dbReference type="Pfam" id="PF00149"/>
    </source>
</evidence>
<dbReference type="InterPro" id="IPR029052">
    <property type="entry name" value="Metallo-depent_PP-like"/>
</dbReference>
<dbReference type="SUPFAM" id="SSF56300">
    <property type="entry name" value="Metallo-dependent phosphatases"/>
    <property type="match status" value="1"/>
</dbReference>
<protein>
    <recommendedName>
        <fullName evidence="1">Calcineurin-like phosphoesterase domain-containing protein</fullName>
    </recommendedName>
</protein>
<feature type="non-terminal residue" evidence="2">
    <location>
        <position position="1"/>
    </location>
</feature>
<organism evidence="2 3">
    <name type="scientific">Tortispora caseinolytica NRRL Y-17796</name>
    <dbReference type="NCBI Taxonomy" id="767744"/>
    <lineage>
        <taxon>Eukaryota</taxon>
        <taxon>Fungi</taxon>
        <taxon>Dikarya</taxon>
        <taxon>Ascomycota</taxon>
        <taxon>Saccharomycotina</taxon>
        <taxon>Trigonopsidomycetes</taxon>
        <taxon>Trigonopsidales</taxon>
        <taxon>Trigonopsidaceae</taxon>
        <taxon>Tortispora</taxon>
    </lineage>
</organism>
<dbReference type="InterPro" id="IPR004843">
    <property type="entry name" value="Calcineurin-like_PHP"/>
</dbReference>
<dbReference type="CDD" id="cd00144">
    <property type="entry name" value="MPP_PPP_family"/>
    <property type="match status" value="1"/>
</dbReference>
<dbReference type="GO" id="GO:0016791">
    <property type="term" value="F:phosphatase activity"/>
    <property type="evidence" value="ECO:0007669"/>
    <property type="project" value="TreeGrafter"/>
</dbReference>
<name>A0A1E4THY3_9ASCO</name>
<gene>
    <name evidence="2" type="ORF">CANCADRAFT_14815</name>
</gene>
<feature type="non-terminal residue" evidence="2">
    <location>
        <position position="237"/>
    </location>
</feature>
<dbReference type="GO" id="GO:0005737">
    <property type="term" value="C:cytoplasm"/>
    <property type="evidence" value="ECO:0007669"/>
    <property type="project" value="TreeGrafter"/>
</dbReference>
<dbReference type="InterPro" id="IPR050126">
    <property type="entry name" value="Ap4A_hydrolase"/>
</dbReference>
<evidence type="ECO:0000313" key="2">
    <source>
        <dbReference type="EMBL" id="ODV91278.1"/>
    </source>
</evidence>
<dbReference type="EMBL" id="KV453842">
    <property type="protein sequence ID" value="ODV91278.1"/>
    <property type="molecule type" value="Genomic_DNA"/>
</dbReference>
<dbReference type="Proteomes" id="UP000095023">
    <property type="component" value="Unassembled WGS sequence"/>
</dbReference>
<dbReference type="GO" id="GO:0006798">
    <property type="term" value="P:polyphosphate catabolic process"/>
    <property type="evidence" value="ECO:0007669"/>
    <property type="project" value="TreeGrafter"/>
</dbReference>
<dbReference type="Pfam" id="PF00149">
    <property type="entry name" value="Metallophos"/>
    <property type="match status" value="1"/>
</dbReference>
<proteinExistence type="predicted"/>
<feature type="domain" description="Calcineurin-like phosphoesterase" evidence="1">
    <location>
        <begin position="4"/>
        <end position="108"/>
    </location>
</feature>
<dbReference type="PANTHER" id="PTHR42850">
    <property type="entry name" value="METALLOPHOSPHOESTERASE"/>
    <property type="match status" value="1"/>
</dbReference>